<dbReference type="RefSeq" id="WP_205712764.1">
    <property type="nucleotide sequence ID" value="NZ_SIJK02000115.1"/>
</dbReference>
<dbReference type="InterPro" id="IPR007367">
    <property type="entry name" value="DUF433"/>
</dbReference>
<dbReference type="Pfam" id="PF04255">
    <property type="entry name" value="DUF433"/>
    <property type="match status" value="1"/>
</dbReference>
<reference evidence="1 2" key="1">
    <citation type="submission" date="2021-03" db="EMBL/GenBank/DDBJ databases">
        <authorList>
            <person name="Grouzdev D.S."/>
        </authorList>
    </citation>
    <scope>NUCLEOTIDE SEQUENCE [LARGE SCALE GENOMIC DNA]</scope>
    <source>
        <strain evidence="1 2">M50-1</strain>
    </source>
</reference>
<organism evidence="1 2">
    <name type="scientific">Candidatus Chloroploca mongolica</name>
    <dbReference type="NCBI Taxonomy" id="2528176"/>
    <lineage>
        <taxon>Bacteria</taxon>
        <taxon>Bacillati</taxon>
        <taxon>Chloroflexota</taxon>
        <taxon>Chloroflexia</taxon>
        <taxon>Chloroflexales</taxon>
        <taxon>Chloroflexineae</taxon>
        <taxon>Oscillochloridaceae</taxon>
        <taxon>Candidatus Chloroploca</taxon>
    </lineage>
</organism>
<evidence type="ECO:0000313" key="1">
    <source>
        <dbReference type="EMBL" id="MBP1468924.1"/>
    </source>
</evidence>
<evidence type="ECO:0000313" key="2">
    <source>
        <dbReference type="Proteomes" id="UP001193081"/>
    </source>
</evidence>
<comment type="caution">
    <text evidence="1">The sequence shown here is derived from an EMBL/GenBank/DDBJ whole genome shotgun (WGS) entry which is preliminary data.</text>
</comment>
<dbReference type="Proteomes" id="UP001193081">
    <property type="component" value="Unassembled WGS sequence"/>
</dbReference>
<keyword evidence="2" id="KW-1185">Reference proteome</keyword>
<name>A0ABS4DHK4_9CHLR</name>
<dbReference type="InterPro" id="IPR009057">
    <property type="entry name" value="Homeodomain-like_sf"/>
</dbReference>
<accession>A0ABS4DHK4</accession>
<protein>
    <submittedName>
        <fullName evidence="1">DUF433 domain-containing protein</fullName>
    </submittedName>
</protein>
<dbReference type="SUPFAM" id="SSF46689">
    <property type="entry name" value="Homeodomain-like"/>
    <property type="match status" value="1"/>
</dbReference>
<sequence>MNLNLESYFDHLAPDDIRIKGTRIGIESVLYEYVHRGQAAEAIAAHFPTLSLEQVYATILWYLRDRERLDPYLADWLAASHAAREAQERNPPPIVLKLRQLKAARLAPAPQRRRLF</sequence>
<dbReference type="InterPro" id="IPR036388">
    <property type="entry name" value="WH-like_DNA-bd_sf"/>
</dbReference>
<dbReference type="EMBL" id="SIJK02000115">
    <property type="protein sequence ID" value="MBP1468924.1"/>
    <property type="molecule type" value="Genomic_DNA"/>
</dbReference>
<proteinExistence type="predicted"/>
<dbReference type="Gene3D" id="1.10.10.10">
    <property type="entry name" value="Winged helix-like DNA-binding domain superfamily/Winged helix DNA-binding domain"/>
    <property type="match status" value="1"/>
</dbReference>
<gene>
    <name evidence="1" type="ORF">EYB53_024660</name>
</gene>